<dbReference type="GO" id="GO:0007018">
    <property type="term" value="P:microtubule-based movement"/>
    <property type="evidence" value="ECO:0007669"/>
    <property type="project" value="InterPro"/>
</dbReference>
<dbReference type="GO" id="GO:0030286">
    <property type="term" value="C:dynein complex"/>
    <property type="evidence" value="ECO:0007669"/>
    <property type="project" value="InterPro"/>
</dbReference>
<dbReference type="InterPro" id="IPR035699">
    <property type="entry name" value="AAA_6"/>
</dbReference>
<protein>
    <recommendedName>
        <fullName evidence="1">Dynein heavy chain hydrolytic ATP-binding dynein motor region domain-containing protein</fullName>
    </recommendedName>
</protein>
<dbReference type="GO" id="GO:0051959">
    <property type="term" value="F:dynein light intermediate chain binding"/>
    <property type="evidence" value="ECO:0007669"/>
    <property type="project" value="InterPro"/>
</dbReference>
<evidence type="ECO:0000259" key="1">
    <source>
        <dbReference type="Pfam" id="PF12774"/>
    </source>
</evidence>
<dbReference type="Gene3D" id="1.10.8.710">
    <property type="match status" value="2"/>
</dbReference>
<dbReference type="PANTHER" id="PTHR22878:SF69">
    <property type="entry name" value="DYNEIN HEAVY CHAIN"/>
    <property type="match status" value="1"/>
</dbReference>
<dbReference type="EMBL" id="KI680634">
    <property type="protein sequence ID" value="ETL88961.1"/>
    <property type="molecule type" value="Genomic_DNA"/>
</dbReference>
<dbReference type="OrthoDB" id="424310at2759"/>
<dbReference type="GO" id="GO:0045505">
    <property type="term" value="F:dynein intermediate chain binding"/>
    <property type="evidence" value="ECO:0007669"/>
    <property type="project" value="InterPro"/>
</dbReference>
<dbReference type="Pfam" id="PF12774">
    <property type="entry name" value="AAA_6"/>
    <property type="match status" value="1"/>
</dbReference>
<dbReference type="PANTHER" id="PTHR22878">
    <property type="entry name" value="DYNEIN HEAVY CHAIN 6, AXONEMAL-LIKE-RELATED"/>
    <property type="match status" value="1"/>
</dbReference>
<accession>W2KUT4</accession>
<name>W2KUT4_PHYNI</name>
<feature type="domain" description="Dynein heavy chain hydrolytic ATP-binding dynein motor region" evidence="1">
    <location>
        <begin position="36"/>
        <end position="86"/>
    </location>
</feature>
<dbReference type="Proteomes" id="UP000054423">
    <property type="component" value="Unassembled WGS sequence"/>
</dbReference>
<gene>
    <name evidence="2" type="ORF">L917_12020</name>
</gene>
<proteinExistence type="predicted"/>
<dbReference type="InterPro" id="IPR043157">
    <property type="entry name" value="Dynein_AAA1S"/>
</dbReference>
<dbReference type="AlphaFoldDB" id="W2KUT4"/>
<sequence length="108" mass="12558">MIRPDLKPICENMLMSEGFQQARTLVIKFVTLYELSAGILKRTEPDVKEVKVLMRALRDFNTPRIPHHDTPIFLRIINDLFISFVVTPRITAPEPELSLRVVNTHLYQ</sequence>
<dbReference type="InterPro" id="IPR026983">
    <property type="entry name" value="DHC"/>
</dbReference>
<organism evidence="2">
    <name type="scientific">Phytophthora nicotianae</name>
    <name type="common">Potato buckeye rot agent</name>
    <name type="synonym">Phytophthora parasitica</name>
    <dbReference type="NCBI Taxonomy" id="4792"/>
    <lineage>
        <taxon>Eukaryota</taxon>
        <taxon>Sar</taxon>
        <taxon>Stramenopiles</taxon>
        <taxon>Oomycota</taxon>
        <taxon>Peronosporomycetes</taxon>
        <taxon>Peronosporales</taxon>
        <taxon>Peronosporaceae</taxon>
        <taxon>Phytophthora</taxon>
    </lineage>
</organism>
<reference evidence="2" key="1">
    <citation type="submission" date="2013-11" db="EMBL/GenBank/DDBJ databases">
        <title>The Genome Sequence of Phytophthora parasitica CHvinca01.</title>
        <authorList>
            <consortium name="The Broad Institute Genomics Platform"/>
            <person name="Russ C."/>
            <person name="Tyler B."/>
            <person name="Panabieres F."/>
            <person name="Shan W."/>
            <person name="Tripathy S."/>
            <person name="Grunwald N."/>
            <person name="Machado M."/>
            <person name="Johnson C.S."/>
            <person name="Arredondo F."/>
            <person name="Hong C."/>
            <person name="Coffey M."/>
            <person name="Young S.K."/>
            <person name="Zeng Q."/>
            <person name="Gargeya S."/>
            <person name="Fitzgerald M."/>
            <person name="Abouelleil A."/>
            <person name="Alvarado L."/>
            <person name="Chapman S.B."/>
            <person name="Gainer-Dewar J."/>
            <person name="Goldberg J."/>
            <person name="Griggs A."/>
            <person name="Gujja S."/>
            <person name="Hansen M."/>
            <person name="Howarth C."/>
            <person name="Imamovic A."/>
            <person name="Ireland A."/>
            <person name="Larimer J."/>
            <person name="McCowan C."/>
            <person name="Murphy C."/>
            <person name="Pearson M."/>
            <person name="Poon T.W."/>
            <person name="Priest M."/>
            <person name="Roberts A."/>
            <person name="Saif S."/>
            <person name="Shea T."/>
            <person name="Sykes S."/>
            <person name="Wortman J."/>
            <person name="Nusbaum C."/>
            <person name="Birren B."/>
        </authorList>
    </citation>
    <scope>NUCLEOTIDE SEQUENCE [LARGE SCALE GENOMIC DNA]</scope>
    <source>
        <strain evidence="2">CHvinca01</strain>
    </source>
</reference>
<evidence type="ECO:0000313" key="2">
    <source>
        <dbReference type="EMBL" id="ETL88961.1"/>
    </source>
</evidence>
<dbReference type="GO" id="GO:0005524">
    <property type="term" value="F:ATP binding"/>
    <property type="evidence" value="ECO:0007669"/>
    <property type="project" value="InterPro"/>
</dbReference>